<dbReference type="RefSeq" id="WP_126308831.1">
    <property type="nucleotide sequence ID" value="NZ_AP018449.1"/>
</dbReference>
<evidence type="ECO:0000313" key="2">
    <source>
        <dbReference type="EMBL" id="BBB91864.1"/>
    </source>
</evidence>
<keyword evidence="1" id="KW-1133">Transmembrane helix</keyword>
<dbReference type="KEGG" id="mana:MAMMFC1_02549"/>
<feature type="transmembrane region" description="Helical" evidence="1">
    <location>
        <begin position="38"/>
        <end position="57"/>
    </location>
</feature>
<accession>A0A348ALB6</accession>
<sequence length="98" mass="11032">MTMLVVSFGAGLVFGIIFFGGLWWTVVRGVSFRRTKMLFIISFLVRAGMVILALSYIAGGDPIRIGCYMLGFLTARTVVMRRFQPPREGERVQDESYS</sequence>
<dbReference type="InterPro" id="IPR017581">
    <property type="entry name" value="AtpR-like"/>
</dbReference>
<dbReference type="AlphaFoldDB" id="A0A348ALB6"/>
<dbReference type="Proteomes" id="UP000276437">
    <property type="component" value="Chromosome"/>
</dbReference>
<organism evidence="2 3">
    <name type="scientific">Methylomusa anaerophila</name>
    <dbReference type="NCBI Taxonomy" id="1930071"/>
    <lineage>
        <taxon>Bacteria</taxon>
        <taxon>Bacillati</taxon>
        <taxon>Bacillota</taxon>
        <taxon>Negativicutes</taxon>
        <taxon>Selenomonadales</taxon>
        <taxon>Sporomusaceae</taxon>
        <taxon>Methylomusa</taxon>
    </lineage>
</organism>
<keyword evidence="1" id="KW-0812">Transmembrane</keyword>
<keyword evidence="1" id="KW-0472">Membrane</keyword>
<evidence type="ECO:0000313" key="3">
    <source>
        <dbReference type="Proteomes" id="UP000276437"/>
    </source>
</evidence>
<proteinExistence type="predicted"/>
<reference evidence="2 3" key="1">
    <citation type="journal article" date="2018" name="Int. J. Syst. Evol. Microbiol.">
        <title>Methylomusa anaerophila gen. nov., sp. nov., an anaerobic methanol-utilizing bacterium isolated from a microbial fuel cell.</title>
        <authorList>
            <person name="Amano N."/>
            <person name="Yamamuro A."/>
            <person name="Miyahara M."/>
            <person name="Kouzuma A."/>
            <person name="Abe T."/>
            <person name="Watanabe K."/>
        </authorList>
    </citation>
    <scope>NUCLEOTIDE SEQUENCE [LARGE SCALE GENOMIC DNA]</scope>
    <source>
        <strain evidence="2 3">MMFC1</strain>
    </source>
</reference>
<feature type="transmembrane region" description="Helical" evidence="1">
    <location>
        <begin position="6"/>
        <end position="26"/>
    </location>
</feature>
<evidence type="ECO:0000256" key="1">
    <source>
        <dbReference type="SAM" id="Phobius"/>
    </source>
</evidence>
<keyword evidence="3" id="KW-1185">Reference proteome</keyword>
<name>A0A348ALB6_9FIRM</name>
<dbReference type="OrthoDB" id="467414at2"/>
<dbReference type="EMBL" id="AP018449">
    <property type="protein sequence ID" value="BBB91864.1"/>
    <property type="molecule type" value="Genomic_DNA"/>
</dbReference>
<dbReference type="Pfam" id="PF12966">
    <property type="entry name" value="AtpR"/>
    <property type="match status" value="1"/>
</dbReference>
<protein>
    <submittedName>
        <fullName evidence="2">N-ATPase, AtpR subunit</fullName>
    </submittedName>
</protein>
<gene>
    <name evidence="2" type="ORF">MAMMFC1_02549</name>
</gene>